<evidence type="ECO:0000256" key="4">
    <source>
        <dbReference type="ARBA" id="ARBA00023002"/>
    </source>
</evidence>
<comment type="pathway">
    <text evidence="1">Nucleotide-sugar biosynthesis; UDP-alpha-D-glucuronate biosynthesis; UDP-alpha-D-glucuronate from UDP-alpha-D-glucose: step 1/1.</text>
</comment>
<dbReference type="PANTHER" id="PTHR43750:SF4">
    <property type="entry name" value="UDP-GLUCOSE 6-DEHYDROGENASE YWQF"/>
    <property type="match status" value="1"/>
</dbReference>
<comment type="caution">
    <text evidence="9">The sequence shown here is derived from an EMBL/GenBank/DDBJ whole genome shotgun (WGS) entry which is preliminary data.</text>
</comment>
<comment type="catalytic activity">
    <reaction evidence="6 7">
        <text>UDP-alpha-D-glucose + 2 NAD(+) + H2O = UDP-alpha-D-glucuronate + 2 NADH + 3 H(+)</text>
        <dbReference type="Rhea" id="RHEA:23596"/>
        <dbReference type="ChEBI" id="CHEBI:15377"/>
        <dbReference type="ChEBI" id="CHEBI:15378"/>
        <dbReference type="ChEBI" id="CHEBI:57540"/>
        <dbReference type="ChEBI" id="CHEBI:57945"/>
        <dbReference type="ChEBI" id="CHEBI:58052"/>
        <dbReference type="ChEBI" id="CHEBI:58885"/>
        <dbReference type="EC" id="1.1.1.22"/>
    </reaction>
</comment>
<dbReference type="SUPFAM" id="SSF48179">
    <property type="entry name" value="6-phosphogluconate dehydrogenase C-terminal domain-like"/>
    <property type="match status" value="1"/>
</dbReference>
<dbReference type="Pfam" id="PF00984">
    <property type="entry name" value="UDPG_MGDP_dh"/>
    <property type="match status" value="1"/>
</dbReference>
<gene>
    <name evidence="9" type="ORF">J2Z82_001970</name>
</gene>
<dbReference type="InterPro" id="IPR001732">
    <property type="entry name" value="UDP-Glc/GDP-Man_DH_N"/>
</dbReference>
<dbReference type="Pfam" id="PF03720">
    <property type="entry name" value="UDPG_MGDP_dh_C"/>
    <property type="match status" value="1"/>
</dbReference>
<evidence type="ECO:0000313" key="10">
    <source>
        <dbReference type="Proteomes" id="UP001519328"/>
    </source>
</evidence>
<dbReference type="GO" id="GO:0003979">
    <property type="term" value="F:UDP-glucose 6-dehydrogenase activity"/>
    <property type="evidence" value="ECO:0007669"/>
    <property type="project" value="UniProtKB-EC"/>
</dbReference>
<dbReference type="Gene3D" id="3.40.50.720">
    <property type="entry name" value="NAD(P)-binding Rossmann-like Domain"/>
    <property type="match status" value="2"/>
</dbReference>
<evidence type="ECO:0000256" key="5">
    <source>
        <dbReference type="ARBA" id="ARBA00023027"/>
    </source>
</evidence>
<dbReference type="EMBL" id="JAGGKK010000009">
    <property type="protein sequence ID" value="MBP1949033.1"/>
    <property type="molecule type" value="Genomic_DNA"/>
</dbReference>
<dbReference type="NCBIfam" id="TIGR03026">
    <property type="entry name" value="NDP-sugDHase"/>
    <property type="match status" value="1"/>
</dbReference>
<dbReference type="Gene3D" id="1.20.5.100">
    <property type="entry name" value="Cytochrome c1, transmembrane anchor, C-terminal"/>
    <property type="match status" value="1"/>
</dbReference>
<dbReference type="PIRSF" id="PIRSF000124">
    <property type="entry name" value="UDPglc_GDPman_dh"/>
    <property type="match status" value="1"/>
</dbReference>
<dbReference type="Pfam" id="PF03721">
    <property type="entry name" value="UDPG_MGDP_dh_N"/>
    <property type="match status" value="1"/>
</dbReference>
<dbReference type="SUPFAM" id="SSF52413">
    <property type="entry name" value="UDP-glucose/GDP-mannose dehydrogenase C-terminal domain"/>
    <property type="match status" value="1"/>
</dbReference>
<comment type="similarity">
    <text evidence="2 7">Belongs to the UDP-glucose/GDP-mannose dehydrogenase family.</text>
</comment>
<protein>
    <recommendedName>
        <fullName evidence="3 7">UDP-glucose 6-dehydrogenase</fullName>
        <ecNumber evidence="3 7">1.1.1.22</ecNumber>
    </recommendedName>
</protein>
<dbReference type="SUPFAM" id="SSF51735">
    <property type="entry name" value="NAD(P)-binding Rossmann-fold domains"/>
    <property type="match status" value="1"/>
</dbReference>
<dbReference type="Proteomes" id="UP001519328">
    <property type="component" value="Unassembled WGS sequence"/>
</dbReference>
<dbReference type="InterPro" id="IPR008927">
    <property type="entry name" value="6-PGluconate_DH-like_C_sf"/>
</dbReference>
<reference evidence="9 10" key="1">
    <citation type="submission" date="2021-03" db="EMBL/GenBank/DDBJ databases">
        <title>Genomic Encyclopedia of Type Strains, Phase IV (KMG-IV): sequencing the most valuable type-strain genomes for metagenomic binning, comparative biology and taxonomic classification.</title>
        <authorList>
            <person name="Goeker M."/>
        </authorList>
    </citation>
    <scope>NUCLEOTIDE SEQUENCE [LARGE SCALE GENOMIC DNA]</scope>
    <source>
        <strain evidence="9 10">DSM 21085</strain>
    </source>
</reference>
<organism evidence="9 10">
    <name type="scientific">Virgibacillus litoralis</name>
    <dbReference type="NCBI Taxonomy" id="578221"/>
    <lineage>
        <taxon>Bacteria</taxon>
        <taxon>Bacillati</taxon>
        <taxon>Bacillota</taxon>
        <taxon>Bacilli</taxon>
        <taxon>Bacillales</taxon>
        <taxon>Bacillaceae</taxon>
        <taxon>Virgibacillus</taxon>
    </lineage>
</organism>
<keyword evidence="5 7" id="KW-0520">NAD</keyword>
<keyword evidence="4 7" id="KW-0560">Oxidoreductase</keyword>
<dbReference type="InterPro" id="IPR017476">
    <property type="entry name" value="UDP-Glc/GDP-Man"/>
</dbReference>
<dbReference type="PANTHER" id="PTHR43750">
    <property type="entry name" value="UDP-GLUCOSE 6-DEHYDROGENASE TUAD"/>
    <property type="match status" value="1"/>
</dbReference>
<evidence type="ECO:0000256" key="6">
    <source>
        <dbReference type="ARBA" id="ARBA00047473"/>
    </source>
</evidence>
<accession>A0ABS4HDV0</accession>
<dbReference type="InterPro" id="IPR014027">
    <property type="entry name" value="UDP-Glc/GDP-Man_DH_C"/>
</dbReference>
<dbReference type="InterPro" id="IPR036220">
    <property type="entry name" value="UDP-Glc/GDP-Man_DH_C_sf"/>
</dbReference>
<dbReference type="RefSeq" id="WP_209480567.1">
    <property type="nucleotide sequence ID" value="NZ_JAGGKK010000009.1"/>
</dbReference>
<evidence type="ECO:0000256" key="3">
    <source>
        <dbReference type="ARBA" id="ARBA00012954"/>
    </source>
</evidence>
<dbReference type="EC" id="1.1.1.22" evidence="3 7"/>
<dbReference type="InterPro" id="IPR036291">
    <property type="entry name" value="NAD(P)-bd_dom_sf"/>
</dbReference>
<dbReference type="PIRSF" id="PIRSF500134">
    <property type="entry name" value="UDPglc_DH_bac"/>
    <property type="match status" value="1"/>
</dbReference>
<evidence type="ECO:0000313" key="9">
    <source>
        <dbReference type="EMBL" id="MBP1949033.1"/>
    </source>
</evidence>
<evidence type="ECO:0000256" key="2">
    <source>
        <dbReference type="ARBA" id="ARBA00006601"/>
    </source>
</evidence>
<evidence type="ECO:0000256" key="7">
    <source>
        <dbReference type="PIRNR" id="PIRNR000124"/>
    </source>
</evidence>
<proteinExistence type="inferred from homology"/>
<dbReference type="SMART" id="SM00984">
    <property type="entry name" value="UDPG_MGDP_dh_C"/>
    <property type="match status" value="1"/>
</dbReference>
<dbReference type="InterPro" id="IPR014026">
    <property type="entry name" value="UDP-Glc/GDP-Man_DH_dimer"/>
</dbReference>
<evidence type="ECO:0000256" key="1">
    <source>
        <dbReference type="ARBA" id="ARBA00004701"/>
    </source>
</evidence>
<sequence length="440" mass="47568">MNITVVGAGYVGLVTGVSLADIGHCVTCVDVNKDKIAKLKVGLSPIHEPGLESLMQKNIDENRLSFTSSLKECLKDTDIVYIAVGTPQNKDGTANLSFIEIVAEDIALNISKDIVIVTKSTVPVGTNEYIGGLIKAKTPKDISFDIVSNPEFLREGSAISDTFNGDRIVIGAENDKAASIIEQVNKPFGVPIFKTDIRSAEMIKYASNAFLATKISFINEISTICEKLGANVDDVAKGMGKDKRVGNQFLNAGIGYGGSCFPKDTNALVQIAGGVEHDFNLLKAVINVNNNQQALLVDKARQRLGSLEGKRIALLGLAFKPNTDDMREAASIVISTGLLQEGSEVIAYDPIANENAKHVLSNEVQFANSISEALTEVNLALIITEWREIIEMDFNNVRRLMIEPIIIDGRNCFSLDMVKDKGIEYHSVGRPAVIGETVLI</sequence>
<keyword evidence="10" id="KW-1185">Reference proteome</keyword>
<feature type="domain" description="UDP-glucose/GDP-mannose dehydrogenase C-terminal" evidence="8">
    <location>
        <begin position="313"/>
        <end position="415"/>
    </location>
</feature>
<name>A0ABS4HDV0_9BACI</name>
<evidence type="ECO:0000259" key="8">
    <source>
        <dbReference type="SMART" id="SM00984"/>
    </source>
</evidence>
<dbReference type="InterPro" id="IPR028357">
    <property type="entry name" value="UDPglc_DH_bac"/>
</dbReference>